<feature type="coiled-coil region" evidence="1">
    <location>
        <begin position="22"/>
        <end position="73"/>
    </location>
</feature>
<evidence type="ECO:0000256" key="1">
    <source>
        <dbReference type="SAM" id="Coils"/>
    </source>
</evidence>
<proteinExistence type="predicted"/>
<name>A0AAD1UE89_EUPCR</name>
<feature type="region of interest" description="Disordered" evidence="2">
    <location>
        <begin position="171"/>
        <end position="225"/>
    </location>
</feature>
<gene>
    <name evidence="3" type="ORF">ECRASSUSDP1_LOCUS8946</name>
</gene>
<accession>A0AAD1UE89</accession>
<feature type="region of interest" description="Disordered" evidence="2">
    <location>
        <begin position="100"/>
        <end position="122"/>
    </location>
</feature>
<keyword evidence="1" id="KW-0175">Coiled coil</keyword>
<keyword evidence="4" id="KW-1185">Reference proteome</keyword>
<reference evidence="3" key="1">
    <citation type="submission" date="2023-07" db="EMBL/GenBank/DDBJ databases">
        <authorList>
            <consortium name="AG Swart"/>
            <person name="Singh M."/>
            <person name="Singh A."/>
            <person name="Seah K."/>
            <person name="Emmerich C."/>
        </authorList>
    </citation>
    <scope>NUCLEOTIDE SEQUENCE</scope>
    <source>
        <strain evidence="3">DP1</strain>
    </source>
</reference>
<evidence type="ECO:0000256" key="2">
    <source>
        <dbReference type="SAM" id="MobiDB-lite"/>
    </source>
</evidence>
<comment type="caution">
    <text evidence="3">The sequence shown here is derived from an EMBL/GenBank/DDBJ whole genome shotgun (WGS) entry which is preliminary data.</text>
</comment>
<dbReference type="Proteomes" id="UP001295684">
    <property type="component" value="Unassembled WGS sequence"/>
</dbReference>
<sequence>MFQGGTLEGLSKEAKVKIGQLYEQFLCEREEKEEILENYNYEKEKFEQIIDLLQSQKLNNEKVEAAKSNLEEGYGRKRVDTDNLEKIPFPDCFKSDSKPDFKTPDHHQNFHSPTPGTRRNELASPIQYFDKVINDIKGMKDELTKIHQDQVRQFALASPISAMSNTYRKNDVVSPDRLGHPPESIPGTGVKSTSQLSLKDLTSEKGEVSKKKQRQKKNKHICRSSEESDDVEEECRCKKKSKNSKKQLKTSYNPNTKKYKRDMRDDQVFGREKQGAKSTYLYKKHENSFGTSSEKAFKSNRINQSKYSMLNEKEYKDKLRRMYKRAAEKSLRMSQRFSAENLPSHPNLYNRALYPSVTQIANYESKQAKNSNKRYSEKEENVLLKSRNLHDESLFEMINEIDHCYEGNRNDQSQESN</sequence>
<evidence type="ECO:0000313" key="4">
    <source>
        <dbReference type="Proteomes" id="UP001295684"/>
    </source>
</evidence>
<feature type="compositionally biased region" description="Basic and acidic residues" evidence="2">
    <location>
        <begin position="201"/>
        <end position="210"/>
    </location>
</feature>
<feature type="compositionally biased region" description="Basic and acidic residues" evidence="2">
    <location>
        <begin position="262"/>
        <end position="275"/>
    </location>
</feature>
<organism evidence="3 4">
    <name type="scientific">Euplotes crassus</name>
    <dbReference type="NCBI Taxonomy" id="5936"/>
    <lineage>
        <taxon>Eukaryota</taxon>
        <taxon>Sar</taxon>
        <taxon>Alveolata</taxon>
        <taxon>Ciliophora</taxon>
        <taxon>Intramacronucleata</taxon>
        <taxon>Spirotrichea</taxon>
        <taxon>Hypotrichia</taxon>
        <taxon>Euplotida</taxon>
        <taxon>Euplotidae</taxon>
        <taxon>Moneuplotes</taxon>
    </lineage>
</organism>
<evidence type="ECO:0000313" key="3">
    <source>
        <dbReference type="EMBL" id="CAI2367658.1"/>
    </source>
</evidence>
<dbReference type="AlphaFoldDB" id="A0AAD1UE89"/>
<dbReference type="EMBL" id="CAMPGE010008773">
    <property type="protein sequence ID" value="CAI2367658.1"/>
    <property type="molecule type" value="Genomic_DNA"/>
</dbReference>
<feature type="region of interest" description="Disordered" evidence="2">
    <location>
        <begin position="240"/>
        <end position="276"/>
    </location>
</feature>
<protein>
    <submittedName>
        <fullName evidence="3">Uncharacterized protein</fullName>
    </submittedName>
</protein>
<feature type="compositionally biased region" description="Basic residues" evidence="2">
    <location>
        <begin position="211"/>
        <end position="222"/>
    </location>
</feature>